<dbReference type="AlphaFoldDB" id="A0A6C0HVY9"/>
<accession>A0A6C0HVY9</accession>
<name>A0A6C0HVY9_9ZZZZ</name>
<reference evidence="1" key="1">
    <citation type="journal article" date="2020" name="Nature">
        <title>Giant virus diversity and host interactions through global metagenomics.</title>
        <authorList>
            <person name="Schulz F."/>
            <person name="Roux S."/>
            <person name="Paez-Espino D."/>
            <person name="Jungbluth S."/>
            <person name="Walsh D.A."/>
            <person name="Denef V.J."/>
            <person name="McMahon K.D."/>
            <person name="Konstantinidis K.T."/>
            <person name="Eloe-Fadrosh E.A."/>
            <person name="Kyrpides N.C."/>
            <person name="Woyke T."/>
        </authorList>
    </citation>
    <scope>NUCLEOTIDE SEQUENCE</scope>
    <source>
        <strain evidence="1">GVMAG-M-3300023184-177</strain>
    </source>
</reference>
<protein>
    <submittedName>
        <fullName evidence="1">Uncharacterized protein</fullName>
    </submittedName>
</protein>
<evidence type="ECO:0000313" key="1">
    <source>
        <dbReference type="EMBL" id="QHT84580.1"/>
    </source>
</evidence>
<dbReference type="EMBL" id="MN740020">
    <property type="protein sequence ID" value="QHT84580.1"/>
    <property type="molecule type" value="Genomic_DNA"/>
</dbReference>
<proteinExistence type="predicted"/>
<organism evidence="1">
    <name type="scientific">viral metagenome</name>
    <dbReference type="NCBI Taxonomy" id="1070528"/>
    <lineage>
        <taxon>unclassified sequences</taxon>
        <taxon>metagenomes</taxon>
        <taxon>organismal metagenomes</taxon>
    </lineage>
</organism>
<sequence>MKIFQVAEYISSAFDIILDDSQKQNIFRILELLYTNNNINEEILLNLMKAFIVIFYNNASHCNIYIELFDNLSKEETIKLFNLIKKIKFSHQIHIGESLINKIILTINSYIVINYNSKNNSKNNSSNNYNMLLNIFNIYDIIKLNKKISFQNKIQLYIILLKNNANILDVRQSLALINKL</sequence>